<accession>Q83069</accession>
<sequence length="206" mass="22749">MSTAVVRVLPRGVGKPTQRSRNFAAQRQRSNAMQATQPMIGSIPVALGYSLPVQFPGSEWHKISGYSFGSTSTNYVYYQTFEAELKKFPDLIHANTVVYSVLIGFTVKADGYPGFDEAFDSTALKEPEAPNRHRFLSSKYCGLEKVFPAGTVASDLNGSHAILWVIDAAFPSTMNANSGIKVHSIWWQTAKLPPMKPPQNFLQCEK</sequence>
<keyword evidence="1" id="KW-0946">Virion</keyword>
<dbReference type="GO" id="GO:0019028">
    <property type="term" value="C:viral capsid"/>
    <property type="evidence" value="ECO:0007669"/>
    <property type="project" value="UniProtKB-KW"/>
</dbReference>
<name>Q83069_9BROM</name>
<protein>
    <submittedName>
        <fullName evidence="1">Coat protein</fullName>
    </submittedName>
</protein>
<dbReference type="Pfam" id="PF01787">
    <property type="entry name" value="Ilar_coat"/>
    <property type="match status" value="1"/>
</dbReference>
<keyword evidence="1" id="KW-0167">Capsid protein</keyword>
<reference evidence="2" key="2">
    <citation type="journal article" date="2008" name="Arch. Virol.">
        <title>Partial nucleotide sequences of the RNA 1 and RNA 2 of lilac ring mottle virus confirm that this virus should be considered a member of subgroup 2 of the genus Ilarvirus.</title>
        <authorList>
            <person name="Scott S.W."/>
            <person name="Zimmerman M.T."/>
        </authorList>
    </citation>
    <scope>NUCLEOTIDE SEQUENCE [LARGE SCALE GENOMIC DNA]</scope>
</reference>
<dbReference type="GO" id="GO:0003723">
    <property type="term" value="F:RNA binding"/>
    <property type="evidence" value="ECO:0007669"/>
    <property type="project" value="InterPro"/>
</dbReference>
<dbReference type="OrthoDB" id="10978at10239"/>
<dbReference type="Proteomes" id="UP000237247">
    <property type="component" value="Genome"/>
</dbReference>
<dbReference type="KEGG" id="vg:37619135"/>
<dbReference type="GeneID" id="37619135"/>
<evidence type="ECO:0000313" key="1">
    <source>
        <dbReference type="EMBL" id="AAA64840.1"/>
    </source>
</evidence>
<keyword evidence="2" id="KW-1185">Reference proteome</keyword>
<dbReference type="InterPro" id="IPR016405">
    <property type="entry name" value="Coat_Ilarvirus_prd"/>
</dbReference>
<dbReference type="InterPro" id="IPR002681">
    <property type="entry name" value="Coat_Ilarvirus"/>
</dbReference>
<dbReference type="EMBL" id="U17391">
    <property type="protein sequence ID" value="AAA64840.1"/>
    <property type="molecule type" value="Genomic_RNA"/>
</dbReference>
<organism evidence="1 2">
    <name type="scientific">Lilac ring mottle virus</name>
    <dbReference type="NCBI Taxonomy" id="37125"/>
    <lineage>
        <taxon>Viruses</taxon>
        <taxon>Riboviria</taxon>
        <taxon>Orthornavirae</taxon>
        <taxon>Kitrinoviricota</taxon>
        <taxon>Alsuviricetes</taxon>
        <taxon>Martellivirales</taxon>
        <taxon>Bromoviridae</taxon>
        <taxon>Ilarvirus</taxon>
        <taxon>Ilarvirus LRMV</taxon>
    </lineage>
</organism>
<proteinExistence type="predicted"/>
<evidence type="ECO:0000313" key="2">
    <source>
        <dbReference type="Proteomes" id="UP000237247"/>
    </source>
</evidence>
<dbReference type="RefSeq" id="YP_009507939.1">
    <property type="nucleotide sequence ID" value="NC_038776.1"/>
</dbReference>
<reference evidence="1 2" key="1">
    <citation type="journal article" date="1995" name="J. Gen. Virol.">
        <title>The complete nucleotide sequence of the RNA 3 of lilac ring mottle ilarvirus.</title>
        <authorList>
            <person name="Scott S.W."/>
            <person name="Ge X."/>
        </authorList>
    </citation>
    <scope>NUCLEOTIDE SEQUENCE [LARGE SCALE GENOMIC DNA]</scope>
</reference>
<dbReference type="PIRSF" id="PIRSF004078">
    <property type="entry name" value="Coat_Ilarvirus_prd"/>
    <property type="match status" value="1"/>
</dbReference>